<evidence type="ECO:0000313" key="3">
    <source>
        <dbReference type="EMBL" id="PLR08698.1"/>
    </source>
</evidence>
<evidence type="ECO:0000313" key="2">
    <source>
        <dbReference type="EMBL" id="AYV48586.1"/>
    </source>
</evidence>
<gene>
    <name evidence="2" type="ORF">C1707_21260</name>
    <name evidence="3" type="ORF">CFHF_19805</name>
</gene>
<dbReference type="EMBL" id="PJRQ01000041">
    <property type="protein sequence ID" value="PLR08698.1"/>
    <property type="molecule type" value="Genomic_DNA"/>
</dbReference>
<dbReference type="EMBL" id="CP026100">
    <property type="protein sequence ID" value="AYV48586.1"/>
    <property type="molecule type" value="Genomic_DNA"/>
</dbReference>
<dbReference type="AlphaFoldDB" id="A0A2N5CP39"/>
<keyword evidence="1" id="KW-1133">Transmembrane helix</keyword>
<reference evidence="3 4" key="1">
    <citation type="submission" date="2017-12" db="EMBL/GenBank/DDBJ databases">
        <title>The genome sequence of Caulobacter flavus CGMCC1 15093.</title>
        <authorList>
            <person name="Gao J."/>
            <person name="Mao X."/>
            <person name="Sun J."/>
        </authorList>
    </citation>
    <scope>NUCLEOTIDE SEQUENCE [LARGE SCALE GENOMIC DNA]</scope>
    <source>
        <strain evidence="3 4">CGMCC1 15093</strain>
    </source>
</reference>
<dbReference type="Proteomes" id="UP000234483">
    <property type="component" value="Unassembled WGS sequence"/>
</dbReference>
<sequence length="116" mass="12029">MTDIAPETATVKSSAATAASRVKSAAAPALGVAASSAHDAYDALKEAAGEAFGETKTQVERLSGRAAERFEAARGDLEAFVQLRPARAIGIAAAVGLLVGLLMRGRSQTIYVRDRR</sequence>
<evidence type="ECO:0000256" key="1">
    <source>
        <dbReference type="SAM" id="Phobius"/>
    </source>
</evidence>
<evidence type="ECO:0000313" key="4">
    <source>
        <dbReference type="Proteomes" id="UP000234483"/>
    </source>
</evidence>
<proteinExistence type="predicted"/>
<name>A0A2N5CP39_9CAUL</name>
<accession>A0A2N5CP39</accession>
<evidence type="ECO:0000313" key="5">
    <source>
        <dbReference type="Proteomes" id="UP000281192"/>
    </source>
</evidence>
<protein>
    <submittedName>
        <fullName evidence="3">Uncharacterized protein</fullName>
    </submittedName>
</protein>
<dbReference type="GO" id="GO:0043022">
    <property type="term" value="F:ribosome binding"/>
    <property type="evidence" value="ECO:0007669"/>
    <property type="project" value="InterPro"/>
</dbReference>
<dbReference type="KEGG" id="cfh:C1707_21260"/>
<dbReference type="Proteomes" id="UP000281192">
    <property type="component" value="Chromosome"/>
</dbReference>
<dbReference type="PANTHER" id="PTHR35893:SF3">
    <property type="entry name" value="INNER MEMBRANE PROTEIN"/>
    <property type="match status" value="1"/>
</dbReference>
<keyword evidence="1" id="KW-0472">Membrane</keyword>
<keyword evidence="5" id="KW-1185">Reference proteome</keyword>
<dbReference type="RefSeq" id="WP_101714655.1">
    <property type="nucleotide sequence ID" value="NZ_CP026100.1"/>
</dbReference>
<reference evidence="2 5" key="2">
    <citation type="submission" date="2018-01" db="EMBL/GenBank/DDBJ databases">
        <title>Complete genome sequence of Caulobacter flavus RHGG3.</title>
        <authorList>
            <person name="Yang E."/>
        </authorList>
    </citation>
    <scope>NUCLEOTIDE SEQUENCE [LARGE SCALE GENOMIC DNA]</scope>
    <source>
        <strain evidence="2 5">RHGG3</strain>
    </source>
</reference>
<keyword evidence="1" id="KW-0812">Transmembrane</keyword>
<feature type="transmembrane region" description="Helical" evidence="1">
    <location>
        <begin position="86"/>
        <end position="103"/>
    </location>
</feature>
<dbReference type="PANTHER" id="PTHR35893">
    <property type="entry name" value="INNER MEMBRANE PROTEIN-RELATED"/>
    <property type="match status" value="1"/>
</dbReference>
<dbReference type="InterPro" id="IPR010279">
    <property type="entry name" value="YqjD/ElaB"/>
</dbReference>
<organism evidence="3 4">
    <name type="scientific">Caulobacter flavus</name>
    <dbReference type="NCBI Taxonomy" id="1679497"/>
    <lineage>
        <taxon>Bacteria</taxon>
        <taxon>Pseudomonadati</taxon>
        <taxon>Pseudomonadota</taxon>
        <taxon>Alphaproteobacteria</taxon>
        <taxon>Caulobacterales</taxon>
        <taxon>Caulobacteraceae</taxon>
        <taxon>Caulobacter</taxon>
    </lineage>
</organism>